<protein>
    <submittedName>
        <fullName evidence="1">Uncharacterized protein</fullName>
    </submittedName>
</protein>
<reference evidence="1" key="2">
    <citation type="journal article" date="2015" name="Data Brief">
        <title>Shoot transcriptome of the giant reed, Arundo donax.</title>
        <authorList>
            <person name="Barrero R.A."/>
            <person name="Guerrero F.D."/>
            <person name="Moolhuijzen P."/>
            <person name="Goolsby J.A."/>
            <person name="Tidwell J."/>
            <person name="Bellgard S.E."/>
            <person name="Bellgard M.I."/>
        </authorList>
    </citation>
    <scope>NUCLEOTIDE SEQUENCE</scope>
    <source>
        <tissue evidence="1">Shoot tissue taken approximately 20 cm above the soil surface</tissue>
    </source>
</reference>
<accession>A0A0A8Z639</accession>
<dbReference type="AlphaFoldDB" id="A0A0A8Z639"/>
<dbReference type="EMBL" id="GBRH01265675">
    <property type="protein sequence ID" value="JAD32220.1"/>
    <property type="molecule type" value="Transcribed_RNA"/>
</dbReference>
<name>A0A0A8Z639_ARUDO</name>
<sequence length="29" mass="3411">MFRKENKVQEPLFATRNYEGQMGLVYSCA</sequence>
<evidence type="ECO:0000313" key="1">
    <source>
        <dbReference type="EMBL" id="JAD32220.1"/>
    </source>
</evidence>
<proteinExistence type="predicted"/>
<organism evidence="1">
    <name type="scientific">Arundo donax</name>
    <name type="common">Giant reed</name>
    <name type="synonym">Donax arundinaceus</name>
    <dbReference type="NCBI Taxonomy" id="35708"/>
    <lineage>
        <taxon>Eukaryota</taxon>
        <taxon>Viridiplantae</taxon>
        <taxon>Streptophyta</taxon>
        <taxon>Embryophyta</taxon>
        <taxon>Tracheophyta</taxon>
        <taxon>Spermatophyta</taxon>
        <taxon>Magnoliopsida</taxon>
        <taxon>Liliopsida</taxon>
        <taxon>Poales</taxon>
        <taxon>Poaceae</taxon>
        <taxon>PACMAD clade</taxon>
        <taxon>Arundinoideae</taxon>
        <taxon>Arundineae</taxon>
        <taxon>Arundo</taxon>
    </lineage>
</organism>
<reference evidence="1" key="1">
    <citation type="submission" date="2014-09" db="EMBL/GenBank/DDBJ databases">
        <authorList>
            <person name="Magalhaes I.L.F."/>
            <person name="Oliveira U."/>
            <person name="Santos F.R."/>
            <person name="Vidigal T.H.D.A."/>
            <person name="Brescovit A.D."/>
            <person name="Santos A.J."/>
        </authorList>
    </citation>
    <scope>NUCLEOTIDE SEQUENCE</scope>
    <source>
        <tissue evidence="1">Shoot tissue taken approximately 20 cm above the soil surface</tissue>
    </source>
</reference>